<feature type="transmembrane region" description="Helical" evidence="1">
    <location>
        <begin position="84"/>
        <end position="104"/>
    </location>
</feature>
<reference evidence="2 3" key="1">
    <citation type="journal article" date="2020" name="Microorganisms">
        <title>Reliable Identification of Environmental Pseudomonas Isolates Using the rpoD Gene.</title>
        <authorList>
            <consortium name="The Broad Institute Genome Sequencing Platform"/>
            <person name="Girard L."/>
            <person name="Lood C."/>
            <person name="Rokni-Zadeh H."/>
            <person name="van Noort V."/>
            <person name="Lavigne R."/>
            <person name="De Mot R."/>
        </authorList>
    </citation>
    <scope>NUCLEOTIDE SEQUENCE [LARGE SCALE GENOMIC DNA]</scope>
    <source>
        <strain evidence="2 3">RW9S1A</strain>
    </source>
</reference>
<keyword evidence="3" id="KW-1185">Reference proteome</keyword>
<dbReference type="Proteomes" id="UP000633418">
    <property type="component" value="Chromosome"/>
</dbReference>
<feature type="transmembrane region" description="Helical" evidence="1">
    <location>
        <begin position="229"/>
        <end position="251"/>
    </location>
</feature>
<dbReference type="AlphaFoldDB" id="A0A9E6U0J4"/>
<reference evidence="2 3" key="2">
    <citation type="journal article" date="2021" name="Microorganisms">
        <title>The Ever-Expanding Pseudomonas Genus: Description of 43 New Species and Partition of the Pseudomonas putida Group.</title>
        <authorList>
            <person name="Girard L."/>
            <person name="Lood C."/>
            <person name="Hofte M."/>
            <person name="Vandamme P."/>
            <person name="Rokni-Zadeh H."/>
            <person name="van Noort V."/>
            <person name="Lavigne R."/>
            <person name="De Mot R."/>
        </authorList>
    </citation>
    <scope>NUCLEOTIDE SEQUENCE [LARGE SCALE GENOMIC DNA]</scope>
    <source>
        <strain evidence="2 3">RW9S1A</strain>
    </source>
</reference>
<protein>
    <submittedName>
        <fullName evidence="2">Uncharacterized protein</fullName>
    </submittedName>
</protein>
<feature type="transmembrane region" description="Helical" evidence="1">
    <location>
        <begin position="205"/>
        <end position="223"/>
    </location>
</feature>
<dbReference type="RefSeq" id="WP_186662417.1">
    <property type="nucleotide sequence ID" value="NZ_CP077095.1"/>
</dbReference>
<feature type="transmembrane region" description="Helical" evidence="1">
    <location>
        <begin position="55"/>
        <end position="77"/>
    </location>
</feature>
<feature type="transmembrane region" description="Helical" evidence="1">
    <location>
        <begin position="29"/>
        <end position="49"/>
    </location>
</feature>
<gene>
    <name evidence="2" type="ORF">HU772_010820</name>
</gene>
<proteinExistence type="predicted"/>
<sequence>MTLLYLKLLVTPLLMWAISLAARRWGSLLGGLLSGLPITSGLVMTFLSLEQGTAFALGAVPGALGGLAAVQATYACYVLATRKVGLAPAVLLALLFYSLAAYAFTHWGNLYVSVTVALLLIGVLIHTSAREPKPDTLARPRHRYWEIPLRMVSATALLMITTSLASWLGPATSGMLAPIPVIAWPLMVFAHVQGGRAGMAAMVRGNAIGAVGVIAFYLAVAALLEALGIGATITLAMVLAVLLTVALAAALRKA</sequence>
<feature type="transmembrane region" description="Helical" evidence="1">
    <location>
        <begin position="149"/>
        <end position="169"/>
    </location>
</feature>
<evidence type="ECO:0000313" key="2">
    <source>
        <dbReference type="EMBL" id="QXI40525.1"/>
    </source>
</evidence>
<feature type="transmembrane region" description="Helical" evidence="1">
    <location>
        <begin position="110"/>
        <end position="129"/>
    </location>
</feature>
<keyword evidence="1" id="KW-0812">Transmembrane</keyword>
<evidence type="ECO:0000256" key="1">
    <source>
        <dbReference type="SAM" id="Phobius"/>
    </source>
</evidence>
<name>A0A9E6U0J4_9PSED</name>
<evidence type="ECO:0000313" key="3">
    <source>
        <dbReference type="Proteomes" id="UP000633418"/>
    </source>
</evidence>
<organism evidence="2 3">
    <name type="scientific">Pseudomonas xantholysinigenes</name>
    <dbReference type="NCBI Taxonomy" id="2745490"/>
    <lineage>
        <taxon>Bacteria</taxon>
        <taxon>Pseudomonadati</taxon>
        <taxon>Pseudomonadota</taxon>
        <taxon>Gammaproteobacteria</taxon>
        <taxon>Pseudomonadales</taxon>
        <taxon>Pseudomonadaceae</taxon>
        <taxon>Pseudomonas</taxon>
    </lineage>
</organism>
<keyword evidence="1" id="KW-0472">Membrane</keyword>
<dbReference type="EMBL" id="CP077095">
    <property type="protein sequence ID" value="QXI40525.1"/>
    <property type="molecule type" value="Genomic_DNA"/>
</dbReference>
<dbReference type="KEGG" id="pxn:HU772_010820"/>
<accession>A0A9E6U0J4</accession>
<keyword evidence="1" id="KW-1133">Transmembrane helix</keyword>
<feature type="transmembrane region" description="Helical" evidence="1">
    <location>
        <begin position="175"/>
        <end position="193"/>
    </location>
</feature>